<feature type="domain" description="CtsR C-terminal dimerization" evidence="2">
    <location>
        <begin position="68"/>
        <end position="135"/>
    </location>
</feature>
<accession>A0A645I3F7</accession>
<reference evidence="3" key="1">
    <citation type="submission" date="2019-08" db="EMBL/GenBank/DDBJ databases">
        <authorList>
            <person name="Kucharzyk K."/>
            <person name="Murdoch R.W."/>
            <person name="Higgins S."/>
            <person name="Loffler F."/>
        </authorList>
    </citation>
    <scope>NUCLEOTIDE SEQUENCE</scope>
</reference>
<organism evidence="3">
    <name type="scientific">bioreactor metagenome</name>
    <dbReference type="NCBI Taxonomy" id="1076179"/>
    <lineage>
        <taxon>unclassified sequences</taxon>
        <taxon>metagenomes</taxon>
        <taxon>ecological metagenomes</taxon>
    </lineage>
</organism>
<dbReference type="InterPro" id="IPR041902">
    <property type="entry name" value="CtsR_N_sf"/>
</dbReference>
<evidence type="ECO:0000313" key="3">
    <source>
        <dbReference type="EMBL" id="MPN42944.1"/>
    </source>
</evidence>
<dbReference type="InterPro" id="IPR041908">
    <property type="entry name" value="CtsR_C_sf"/>
</dbReference>
<dbReference type="Pfam" id="PF17727">
    <property type="entry name" value="CtsR_C"/>
    <property type="match status" value="1"/>
</dbReference>
<sequence>MLEIAENGEAELQRNELAEELGCVPSQINYVLTSRFTPEQGYVVESRRGGGGYIRIRRVKLGRDVSPLMHTVNAVGETLNPSVARIILENLVYQKVIPVEAARIMAAALSDHSYRDVPVEYRDRLRASLMKQMLTALLS</sequence>
<protein>
    <submittedName>
        <fullName evidence="3">Transcriptional regulator CtsR</fullName>
    </submittedName>
</protein>
<dbReference type="InterPro" id="IPR040465">
    <property type="entry name" value="CtsR_N"/>
</dbReference>
<proteinExistence type="predicted"/>
<dbReference type="AlphaFoldDB" id="A0A645I3F7"/>
<dbReference type="Pfam" id="PF05848">
    <property type="entry name" value="CtsR"/>
    <property type="match status" value="1"/>
</dbReference>
<feature type="domain" description="CtsR N-terminal HTH" evidence="1">
    <location>
        <begin position="2"/>
        <end position="60"/>
    </location>
</feature>
<evidence type="ECO:0000259" key="2">
    <source>
        <dbReference type="Pfam" id="PF17727"/>
    </source>
</evidence>
<dbReference type="InterPro" id="IPR041473">
    <property type="entry name" value="CtsR_C"/>
</dbReference>
<dbReference type="Gene3D" id="1.10.1200.150">
    <property type="entry name" value="Transcriptional regulator CtsR, C-terminal domain"/>
    <property type="match status" value="1"/>
</dbReference>
<evidence type="ECO:0000259" key="1">
    <source>
        <dbReference type="Pfam" id="PF05848"/>
    </source>
</evidence>
<gene>
    <name evidence="3" type="primary">ctsR_5</name>
    <name evidence="3" type="ORF">SDC9_190502</name>
</gene>
<dbReference type="EMBL" id="VSSQ01101017">
    <property type="protein sequence ID" value="MPN42944.1"/>
    <property type="molecule type" value="Genomic_DNA"/>
</dbReference>
<dbReference type="Gene3D" id="3.30.56.130">
    <property type="entry name" value="Transcriptional regulator CtsR, winged HTH domain"/>
    <property type="match status" value="1"/>
</dbReference>
<name>A0A645I3F7_9ZZZZ</name>
<comment type="caution">
    <text evidence="3">The sequence shown here is derived from an EMBL/GenBank/DDBJ whole genome shotgun (WGS) entry which is preliminary data.</text>
</comment>